<evidence type="ECO:0000313" key="2">
    <source>
        <dbReference type="Proteomes" id="UP000434276"/>
    </source>
</evidence>
<dbReference type="EMBL" id="CACSHJ010000095">
    <property type="protein sequence ID" value="CAA0394009.1"/>
    <property type="molecule type" value="Genomic_DNA"/>
</dbReference>
<proteinExistence type="predicted"/>
<organism evidence="1 2">
    <name type="scientific">Arabidopsis thaliana</name>
    <name type="common">Mouse-ear cress</name>
    <dbReference type="NCBI Taxonomy" id="3702"/>
    <lineage>
        <taxon>Eukaryota</taxon>
        <taxon>Viridiplantae</taxon>
        <taxon>Streptophyta</taxon>
        <taxon>Embryophyta</taxon>
        <taxon>Tracheophyta</taxon>
        <taxon>Spermatophyta</taxon>
        <taxon>Magnoliopsida</taxon>
        <taxon>eudicotyledons</taxon>
        <taxon>Gunneridae</taxon>
        <taxon>Pentapetalae</taxon>
        <taxon>rosids</taxon>
        <taxon>malvids</taxon>
        <taxon>Brassicales</taxon>
        <taxon>Brassicaceae</taxon>
        <taxon>Camelineae</taxon>
        <taxon>Arabidopsis</taxon>
    </lineage>
</organism>
<accession>A0A5S9XR14</accession>
<evidence type="ECO:0000313" key="1">
    <source>
        <dbReference type="EMBL" id="CAA0394009.1"/>
    </source>
</evidence>
<dbReference type="OrthoDB" id="10403899at2759"/>
<name>A0A5S9XR14_ARATH</name>
<sequence>MCSGIAREVPVFLIAGSWEFSDKDIWDFYIAKECYARSISMTSDMSYEELLLRVRTEFELHGLELKPKLSYWLPCQLSVFFSEFKASCYDH</sequence>
<protein>
    <submittedName>
        <fullName evidence="1">Uncharacterized protein</fullName>
    </submittedName>
</protein>
<dbReference type="AlphaFoldDB" id="A0A5S9XR14"/>
<gene>
    <name evidence="1" type="ORF">C24_LOCUS17287</name>
</gene>
<dbReference type="Proteomes" id="UP000434276">
    <property type="component" value="Unassembled WGS sequence"/>
</dbReference>
<reference evidence="1 2" key="1">
    <citation type="submission" date="2019-12" db="EMBL/GenBank/DDBJ databases">
        <authorList>
            <person name="Jiao W.-B."/>
            <person name="Schneeberger K."/>
        </authorList>
    </citation>
    <scope>NUCLEOTIDE SEQUENCE [LARGE SCALE GENOMIC DNA]</scope>
    <source>
        <strain evidence="2">cv. C24</strain>
    </source>
</reference>